<evidence type="ECO:0000256" key="1">
    <source>
        <dbReference type="ARBA" id="ARBA00004251"/>
    </source>
</evidence>
<dbReference type="SMART" id="SM00369">
    <property type="entry name" value="LRR_TYP"/>
    <property type="match status" value="9"/>
</dbReference>
<dbReference type="InterPro" id="IPR013210">
    <property type="entry name" value="LRR_N_plant-typ"/>
</dbReference>
<dbReference type="Pfam" id="PF08263">
    <property type="entry name" value="LRRNT_2"/>
    <property type="match status" value="1"/>
</dbReference>
<dbReference type="FunFam" id="3.80.10.10:FF:000111">
    <property type="entry name" value="LRR receptor-like serine/threonine-protein kinase ERECTA"/>
    <property type="match status" value="1"/>
</dbReference>
<dbReference type="STRING" id="3818.A0A445BQE0"/>
<dbReference type="SMART" id="SM00365">
    <property type="entry name" value="LRR_SD22"/>
    <property type="match status" value="3"/>
</dbReference>
<keyword evidence="11" id="KW-0325">Glycoprotein</keyword>
<dbReference type="EMBL" id="SDMP01000009">
    <property type="protein sequence ID" value="RYR40851.1"/>
    <property type="molecule type" value="Genomic_DNA"/>
</dbReference>
<evidence type="ECO:0000313" key="13">
    <source>
        <dbReference type="EMBL" id="RYR40851.1"/>
    </source>
</evidence>
<keyword evidence="8" id="KW-1133">Transmembrane helix</keyword>
<keyword evidence="9" id="KW-0472">Membrane</keyword>
<keyword evidence="14" id="KW-1185">Reference proteome</keyword>
<dbReference type="Pfam" id="PF13855">
    <property type="entry name" value="LRR_8"/>
    <property type="match status" value="1"/>
</dbReference>
<feature type="domain" description="Leucine-rich repeat-containing N-terminal plant-type" evidence="12">
    <location>
        <begin position="11"/>
        <end position="50"/>
    </location>
</feature>
<dbReference type="SUPFAM" id="SSF52058">
    <property type="entry name" value="L domain-like"/>
    <property type="match status" value="3"/>
</dbReference>
<reference evidence="13 14" key="1">
    <citation type="submission" date="2019-01" db="EMBL/GenBank/DDBJ databases">
        <title>Sequencing of cultivated peanut Arachis hypogaea provides insights into genome evolution and oil improvement.</title>
        <authorList>
            <person name="Chen X."/>
        </authorList>
    </citation>
    <scope>NUCLEOTIDE SEQUENCE [LARGE SCALE GENOMIC DNA]</scope>
    <source>
        <strain evidence="14">cv. Fuhuasheng</strain>
        <tissue evidence="13">Leaves</tissue>
    </source>
</reference>
<evidence type="ECO:0000256" key="7">
    <source>
        <dbReference type="ARBA" id="ARBA00022737"/>
    </source>
</evidence>
<comment type="subcellular location">
    <subcellularLocation>
        <location evidence="1">Cell membrane</location>
        <topology evidence="1">Single-pass type I membrane protein</topology>
    </subcellularLocation>
</comment>
<keyword evidence="3" id="KW-1003">Cell membrane</keyword>
<evidence type="ECO:0000256" key="8">
    <source>
        <dbReference type="ARBA" id="ARBA00022989"/>
    </source>
</evidence>
<dbReference type="PROSITE" id="PS51450">
    <property type="entry name" value="LRR"/>
    <property type="match status" value="1"/>
</dbReference>
<evidence type="ECO:0000256" key="5">
    <source>
        <dbReference type="ARBA" id="ARBA00022692"/>
    </source>
</evidence>
<evidence type="ECO:0000259" key="12">
    <source>
        <dbReference type="Pfam" id="PF08263"/>
    </source>
</evidence>
<organism evidence="13 14">
    <name type="scientific">Arachis hypogaea</name>
    <name type="common">Peanut</name>
    <dbReference type="NCBI Taxonomy" id="3818"/>
    <lineage>
        <taxon>Eukaryota</taxon>
        <taxon>Viridiplantae</taxon>
        <taxon>Streptophyta</taxon>
        <taxon>Embryophyta</taxon>
        <taxon>Tracheophyta</taxon>
        <taxon>Spermatophyta</taxon>
        <taxon>Magnoliopsida</taxon>
        <taxon>eudicotyledons</taxon>
        <taxon>Gunneridae</taxon>
        <taxon>Pentapetalae</taxon>
        <taxon>rosids</taxon>
        <taxon>fabids</taxon>
        <taxon>Fabales</taxon>
        <taxon>Fabaceae</taxon>
        <taxon>Papilionoideae</taxon>
        <taxon>50 kb inversion clade</taxon>
        <taxon>dalbergioids sensu lato</taxon>
        <taxon>Dalbergieae</taxon>
        <taxon>Pterocarpus clade</taxon>
        <taxon>Arachis</taxon>
    </lineage>
</organism>
<dbReference type="InterPro" id="IPR032675">
    <property type="entry name" value="LRR_dom_sf"/>
</dbReference>
<evidence type="ECO:0000256" key="3">
    <source>
        <dbReference type="ARBA" id="ARBA00022475"/>
    </source>
</evidence>
<dbReference type="FunFam" id="3.80.10.10:FF:000649">
    <property type="entry name" value="Leucine Rich Repeat family protein"/>
    <property type="match status" value="1"/>
</dbReference>
<dbReference type="PANTHER" id="PTHR48063:SF52">
    <property type="entry name" value="LRR RECEPTOR-LIKE KINASE FAMILY PROTEIN"/>
    <property type="match status" value="1"/>
</dbReference>
<keyword evidence="10" id="KW-0675">Receptor</keyword>
<protein>
    <recommendedName>
        <fullName evidence="12">Leucine-rich repeat-containing N-terminal plant-type domain-containing protein</fullName>
    </recommendedName>
</protein>
<evidence type="ECO:0000256" key="6">
    <source>
        <dbReference type="ARBA" id="ARBA00022729"/>
    </source>
</evidence>
<keyword evidence="5" id="KW-0812">Transmembrane</keyword>
<sequence>MCTPNIIQCDEKDKSTLLKFKYGITDPSGVLSLWSIKETNCCQWKGVHCDNITGRVTKLNLHCPEIYSNYGHNLDKSQCLTGELDMSCLFDLEFLSYLDLNNNDFNTIQYHGQCKNSSSNIYYLNLSDNDNLQVGNILHWISNLSFLHYLDLNGINLQKETNWLQLVTMLPSLSELYLEDCRLQNIYPSLQYANFTTLKVLDLSYNEFVSELPSWVFNLSSSISIVELSNNFMHGQLPQTLPHFQSLETLSLYNNDLSGLIPNWMGQLEQLKKLDLSDNSFSGSISTSLGNLSSLTYLNLAFNGLTGIVSEQNFLSLSKLNHLVLGSQYLIFDFDSEWIPPFQLQFLELTYLTPNKLPSWIYTQNSLTLLAIVNSRIPLELPNKFWKFVSDQVEYLDLSNNSINVDMSNVLLNSKVVVLGDNNLRGGVPQISPNVTLLRLANNFLSGSISSFLCHKTKEKNNLKYVDISHNLLSREIPDCWMHWRSLLFVNLESNNLVGKIPHSMSFLSNLIALNLYNNMLSGEVPLSLKNCKKLRLLNLGENEFSGAISNWVGQSVIGLKLRSNQFSGNISTTICHLHSLKILDLSNNRLSGSIPSCIRNMTGMISKIESFDSFDVTIPTIDHVNFEFNVNLMLLIKGIKLNYTHSILVVDLSCNNLSGTLPSELFMLIGLNSLNLSHNQFVGKIPQDISKLIQLESLDLSNNLFSGQIPETMSALSFLEALNLSCNNFEGKIPSGTQLQGFTNLSYMENPKICGPPLTKICPQDKKVPNEKQMTEDDDDDDNSDIYSWFYMGLGIGFVTSFWTVLIRLNGYLLGPDSSTRWQEWTKLLQSFILIL</sequence>
<dbReference type="Pfam" id="PF00560">
    <property type="entry name" value="LRR_1"/>
    <property type="match status" value="8"/>
</dbReference>
<dbReference type="InterPro" id="IPR003591">
    <property type="entry name" value="Leu-rich_rpt_typical-subtyp"/>
</dbReference>
<evidence type="ECO:0000256" key="2">
    <source>
        <dbReference type="ARBA" id="ARBA00009592"/>
    </source>
</evidence>
<accession>A0A445BQE0</accession>
<evidence type="ECO:0000256" key="11">
    <source>
        <dbReference type="ARBA" id="ARBA00023180"/>
    </source>
</evidence>
<dbReference type="GO" id="GO:0005886">
    <property type="term" value="C:plasma membrane"/>
    <property type="evidence" value="ECO:0007669"/>
    <property type="project" value="UniProtKB-SubCell"/>
</dbReference>
<gene>
    <name evidence="13" type="ORF">Ahy_A09g046600</name>
</gene>
<dbReference type="Gene3D" id="3.80.10.10">
    <property type="entry name" value="Ribonuclease Inhibitor"/>
    <property type="match status" value="2"/>
</dbReference>
<dbReference type="Proteomes" id="UP000289738">
    <property type="component" value="Chromosome A09"/>
</dbReference>
<keyword evidence="7" id="KW-0677">Repeat</keyword>
<comment type="caution">
    <text evidence="13">The sequence shown here is derived from an EMBL/GenBank/DDBJ whole genome shotgun (WGS) entry which is preliminary data.</text>
</comment>
<evidence type="ECO:0000256" key="4">
    <source>
        <dbReference type="ARBA" id="ARBA00022614"/>
    </source>
</evidence>
<keyword evidence="6" id="KW-0732">Signal</keyword>
<evidence type="ECO:0000313" key="14">
    <source>
        <dbReference type="Proteomes" id="UP000289738"/>
    </source>
</evidence>
<dbReference type="AlphaFoldDB" id="A0A445BQE0"/>
<dbReference type="PRINTS" id="PR00019">
    <property type="entry name" value="LEURICHRPT"/>
</dbReference>
<dbReference type="PANTHER" id="PTHR48063">
    <property type="entry name" value="LRR RECEPTOR-LIKE KINASE"/>
    <property type="match status" value="1"/>
</dbReference>
<dbReference type="InterPro" id="IPR001611">
    <property type="entry name" value="Leu-rich_rpt"/>
</dbReference>
<dbReference type="FunFam" id="3.80.10.10:FF:000095">
    <property type="entry name" value="LRR receptor-like serine/threonine-protein kinase GSO1"/>
    <property type="match status" value="1"/>
</dbReference>
<name>A0A445BQE0_ARAHY</name>
<evidence type="ECO:0000256" key="10">
    <source>
        <dbReference type="ARBA" id="ARBA00023170"/>
    </source>
</evidence>
<proteinExistence type="inferred from homology"/>
<comment type="similarity">
    <text evidence="2">Belongs to the RLP family.</text>
</comment>
<evidence type="ECO:0000256" key="9">
    <source>
        <dbReference type="ARBA" id="ARBA00023136"/>
    </source>
</evidence>
<keyword evidence="4" id="KW-0433">Leucine-rich repeat</keyword>
<dbReference type="InterPro" id="IPR046956">
    <property type="entry name" value="RLP23-like"/>
</dbReference>